<gene>
    <name evidence="1" type="ORF">Vbra_287</name>
</gene>
<dbReference type="Proteomes" id="UP000041254">
    <property type="component" value="Unassembled WGS sequence"/>
</dbReference>
<organism evidence="1 2">
    <name type="scientific">Vitrella brassicaformis (strain CCMP3155)</name>
    <dbReference type="NCBI Taxonomy" id="1169540"/>
    <lineage>
        <taxon>Eukaryota</taxon>
        <taxon>Sar</taxon>
        <taxon>Alveolata</taxon>
        <taxon>Colpodellida</taxon>
        <taxon>Vitrellaceae</taxon>
        <taxon>Vitrella</taxon>
    </lineage>
</organism>
<sequence>MSRKLSSRWPIRSPIQFELTERSTSTTPFSWRTDQSQSVGRGVLVVQRPDSLWSGGDQEQHSHSTDLQEPHEQLYRCVKRLRAMDSDFKWAAYPMLESDAGVGLDQLGLLLCMEHVY</sequence>
<accession>A0A0G4G6F0</accession>
<name>A0A0G4G6F0_VITBC</name>
<reference evidence="1 2" key="1">
    <citation type="submission" date="2014-11" db="EMBL/GenBank/DDBJ databases">
        <authorList>
            <person name="Zhu J."/>
            <person name="Qi W."/>
            <person name="Song R."/>
        </authorList>
    </citation>
    <scope>NUCLEOTIDE SEQUENCE [LARGE SCALE GENOMIC DNA]</scope>
</reference>
<dbReference type="InParanoid" id="A0A0G4G6F0"/>
<dbReference type="VEuPathDB" id="CryptoDB:Vbra_287"/>
<evidence type="ECO:0000313" key="2">
    <source>
        <dbReference type="Proteomes" id="UP000041254"/>
    </source>
</evidence>
<evidence type="ECO:0000313" key="1">
    <source>
        <dbReference type="EMBL" id="CEM24040.1"/>
    </source>
</evidence>
<protein>
    <submittedName>
        <fullName evidence="1">Uncharacterized protein</fullName>
    </submittedName>
</protein>
<dbReference type="EMBL" id="CDMY01000577">
    <property type="protein sequence ID" value="CEM24040.1"/>
    <property type="molecule type" value="Genomic_DNA"/>
</dbReference>
<proteinExistence type="predicted"/>
<keyword evidence="2" id="KW-1185">Reference proteome</keyword>
<dbReference type="AlphaFoldDB" id="A0A0G4G6F0"/>